<organism evidence="1 2">
    <name type="scientific">Rickenella mellea</name>
    <dbReference type="NCBI Taxonomy" id="50990"/>
    <lineage>
        <taxon>Eukaryota</taxon>
        <taxon>Fungi</taxon>
        <taxon>Dikarya</taxon>
        <taxon>Basidiomycota</taxon>
        <taxon>Agaricomycotina</taxon>
        <taxon>Agaricomycetes</taxon>
        <taxon>Hymenochaetales</taxon>
        <taxon>Rickenellaceae</taxon>
        <taxon>Rickenella</taxon>
    </lineage>
</organism>
<dbReference type="Proteomes" id="UP000294933">
    <property type="component" value="Unassembled WGS sequence"/>
</dbReference>
<gene>
    <name evidence="1" type="ORF">BD410DRAFT_785017</name>
</gene>
<evidence type="ECO:0000313" key="2">
    <source>
        <dbReference type="Proteomes" id="UP000294933"/>
    </source>
</evidence>
<dbReference type="AlphaFoldDB" id="A0A4Y7QCM9"/>
<sequence>MMHCVGHGVQLKGRLGSHGPMTTHPPLSLFSPLVFPIIPRNPGHVYVNSNGGKRFPTASIMMPPLPPSAHFTNTTHATSPLPQNHSRVNILITSKVYSNLYIVRPT</sequence>
<dbReference type="EMBL" id="ML170164">
    <property type="protein sequence ID" value="TDL25175.1"/>
    <property type="molecule type" value="Genomic_DNA"/>
</dbReference>
<keyword evidence="2" id="KW-1185">Reference proteome</keyword>
<name>A0A4Y7QCM9_9AGAM</name>
<evidence type="ECO:0000313" key="1">
    <source>
        <dbReference type="EMBL" id="TDL25175.1"/>
    </source>
</evidence>
<proteinExistence type="predicted"/>
<dbReference type="VEuPathDB" id="FungiDB:BD410DRAFT_785017"/>
<protein>
    <submittedName>
        <fullName evidence="1">Uncharacterized protein</fullName>
    </submittedName>
</protein>
<reference evidence="1 2" key="1">
    <citation type="submission" date="2018-06" db="EMBL/GenBank/DDBJ databases">
        <title>A transcriptomic atlas of mushroom development highlights an independent origin of complex multicellularity.</title>
        <authorList>
            <consortium name="DOE Joint Genome Institute"/>
            <person name="Krizsan K."/>
            <person name="Almasi E."/>
            <person name="Merenyi Z."/>
            <person name="Sahu N."/>
            <person name="Viragh M."/>
            <person name="Koszo T."/>
            <person name="Mondo S."/>
            <person name="Kiss B."/>
            <person name="Balint B."/>
            <person name="Kues U."/>
            <person name="Barry K."/>
            <person name="Hegedus J.C."/>
            <person name="Henrissat B."/>
            <person name="Johnson J."/>
            <person name="Lipzen A."/>
            <person name="Ohm R."/>
            <person name="Nagy I."/>
            <person name="Pangilinan J."/>
            <person name="Yan J."/>
            <person name="Xiong Y."/>
            <person name="Grigoriev I.V."/>
            <person name="Hibbett D.S."/>
            <person name="Nagy L.G."/>
        </authorList>
    </citation>
    <scope>NUCLEOTIDE SEQUENCE [LARGE SCALE GENOMIC DNA]</scope>
    <source>
        <strain evidence="1 2">SZMC22713</strain>
    </source>
</reference>
<accession>A0A4Y7QCM9</accession>